<evidence type="ECO:0000256" key="1">
    <source>
        <dbReference type="ARBA" id="ARBA00023125"/>
    </source>
</evidence>
<dbReference type="SUPFAM" id="SSF46894">
    <property type="entry name" value="C-terminal effector domain of the bipartite response regulators"/>
    <property type="match status" value="1"/>
</dbReference>
<feature type="domain" description="OmpR/PhoB-type" evidence="3">
    <location>
        <begin position="165"/>
        <end position="265"/>
    </location>
</feature>
<dbReference type="CDD" id="cd00383">
    <property type="entry name" value="trans_reg_C"/>
    <property type="match status" value="1"/>
</dbReference>
<dbReference type="PROSITE" id="PS51755">
    <property type="entry name" value="OMPR_PHOB"/>
    <property type="match status" value="1"/>
</dbReference>
<name>A0A179BJE6_ACIFR</name>
<dbReference type="SMART" id="SM00862">
    <property type="entry name" value="Trans_reg_C"/>
    <property type="match status" value="1"/>
</dbReference>
<dbReference type="Pfam" id="PF00486">
    <property type="entry name" value="Trans_reg_C"/>
    <property type="match status" value="1"/>
</dbReference>
<proteinExistence type="predicted"/>
<dbReference type="InterPro" id="IPR001867">
    <property type="entry name" value="OmpR/PhoB-type_DNA-bd"/>
</dbReference>
<dbReference type="Proteomes" id="UP000078302">
    <property type="component" value="Unassembled WGS sequence"/>
</dbReference>
<dbReference type="EMBL" id="LVXZ01000082">
    <property type="protein sequence ID" value="OAP91453.1"/>
    <property type="molecule type" value="Genomic_DNA"/>
</dbReference>
<feature type="DNA-binding region" description="OmpR/PhoB-type" evidence="2">
    <location>
        <begin position="165"/>
        <end position="265"/>
    </location>
</feature>
<dbReference type="GO" id="GO:0003677">
    <property type="term" value="F:DNA binding"/>
    <property type="evidence" value="ECO:0007669"/>
    <property type="project" value="UniProtKB-UniRule"/>
</dbReference>
<reference evidence="4 5" key="1">
    <citation type="submission" date="2016-04" db="EMBL/GenBank/DDBJ databases">
        <title>Acidithiobacillus ferrooxidans genome sequencing and assembly.</title>
        <authorList>
            <person name="Zhou Z."/>
        </authorList>
    </citation>
    <scope>NUCLEOTIDE SEQUENCE [LARGE SCALE GENOMIC DNA]</scope>
    <source>
        <strain evidence="4 5">BY0502</strain>
    </source>
</reference>
<gene>
    <name evidence="4" type="ORF">A4H96_07015</name>
</gene>
<dbReference type="AlphaFoldDB" id="A0A179BJE6"/>
<evidence type="ECO:0000313" key="5">
    <source>
        <dbReference type="Proteomes" id="UP000078302"/>
    </source>
</evidence>
<organism evidence="4 5">
    <name type="scientific">Acidithiobacillus ferrooxidans</name>
    <name type="common">Thiobacillus ferrooxidans</name>
    <dbReference type="NCBI Taxonomy" id="920"/>
    <lineage>
        <taxon>Bacteria</taxon>
        <taxon>Pseudomonadati</taxon>
        <taxon>Pseudomonadota</taxon>
        <taxon>Acidithiobacillia</taxon>
        <taxon>Acidithiobacillales</taxon>
        <taxon>Acidithiobacillaceae</taxon>
        <taxon>Acidithiobacillus</taxon>
    </lineage>
</organism>
<accession>A0A179BJE6</accession>
<dbReference type="OrthoDB" id="9807521at2"/>
<dbReference type="RefSeq" id="WP_064218927.1">
    <property type="nucleotide sequence ID" value="NZ_LVXZ01000082.1"/>
</dbReference>
<sequence>MFNILLGNIYLQHAHAAALETLAWLHLPTCIHTPPEERRIFLIAPNAHQSGPQEVEYALVRNGYRVQRITSQQDVEKLPKGVEIYHAVVYGWPDDSREHLRLLRDVGHKTVPFLVIGDDTEANSGSIAVAAIEAGAAAFIPWALGEGLLMAHLRRLADEMTIRRMELSKLPGQIQLDPRSRRVSIFDQELYLPKQLFRLFEYMVTHPDEAISYHQLLQVLAEGKKIYIAPNTLVVKIYRLRRILEDTGVHRWLETIPGFGYRFCPPKHVARLVEQSAQ</sequence>
<evidence type="ECO:0000256" key="2">
    <source>
        <dbReference type="PROSITE-ProRule" id="PRU01091"/>
    </source>
</evidence>
<protein>
    <recommendedName>
        <fullName evidence="3">OmpR/PhoB-type domain-containing protein</fullName>
    </recommendedName>
</protein>
<evidence type="ECO:0000259" key="3">
    <source>
        <dbReference type="PROSITE" id="PS51755"/>
    </source>
</evidence>
<dbReference type="InterPro" id="IPR036388">
    <property type="entry name" value="WH-like_DNA-bd_sf"/>
</dbReference>
<keyword evidence="5" id="KW-1185">Reference proteome</keyword>
<dbReference type="GO" id="GO:0000160">
    <property type="term" value="P:phosphorelay signal transduction system"/>
    <property type="evidence" value="ECO:0007669"/>
    <property type="project" value="InterPro"/>
</dbReference>
<keyword evidence="1 2" id="KW-0238">DNA-binding</keyword>
<dbReference type="GO" id="GO:0006355">
    <property type="term" value="P:regulation of DNA-templated transcription"/>
    <property type="evidence" value="ECO:0007669"/>
    <property type="project" value="InterPro"/>
</dbReference>
<comment type="caution">
    <text evidence="4">The sequence shown here is derived from an EMBL/GenBank/DDBJ whole genome shotgun (WGS) entry which is preliminary data.</text>
</comment>
<dbReference type="InterPro" id="IPR016032">
    <property type="entry name" value="Sig_transdc_resp-reg_C-effctor"/>
</dbReference>
<evidence type="ECO:0000313" key="4">
    <source>
        <dbReference type="EMBL" id="OAP91453.1"/>
    </source>
</evidence>
<dbReference type="Gene3D" id="1.10.10.10">
    <property type="entry name" value="Winged helix-like DNA-binding domain superfamily/Winged helix DNA-binding domain"/>
    <property type="match status" value="1"/>
</dbReference>